<dbReference type="EMBL" id="JAGJCF010000002">
    <property type="protein sequence ID" value="MBP0614755.1"/>
    <property type="molecule type" value="Genomic_DNA"/>
</dbReference>
<evidence type="ECO:0000256" key="1">
    <source>
        <dbReference type="ARBA" id="ARBA00004196"/>
    </source>
</evidence>
<gene>
    <name evidence="8" type="primary">ccmI</name>
    <name evidence="8" type="ORF">J6595_04085</name>
</gene>
<dbReference type="RefSeq" id="WP_209593172.1">
    <property type="nucleotide sequence ID" value="NZ_JAGJCF010000002.1"/>
</dbReference>
<dbReference type="NCBIfam" id="TIGR03142">
    <property type="entry name" value="cytochro_ccmI"/>
    <property type="match status" value="1"/>
</dbReference>
<dbReference type="Gene3D" id="1.25.40.10">
    <property type="entry name" value="Tetratricopeptide repeat domain"/>
    <property type="match status" value="2"/>
</dbReference>
<evidence type="ECO:0000256" key="6">
    <source>
        <dbReference type="SAM" id="Phobius"/>
    </source>
</evidence>
<proteinExistence type="predicted"/>
<dbReference type="PANTHER" id="PTHR47870">
    <property type="entry name" value="CYTOCHROME C-TYPE BIOGENESIS PROTEIN CCMH"/>
    <property type="match status" value="1"/>
</dbReference>
<keyword evidence="6" id="KW-0812">Transmembrane</keyword>
<dbReference type="SUPFAM" id="SSF48452">
    <property type="entry name" value="TPR-like"/>
    <property type="match status" value="1"/>
</dbReference>
<keyword evidence="6" id="KW-1133">Transmembrane helix</keyword>
<keyword evidence="2" id="KW-0677">Repeat</keyword>
<evidence type="ECO:0000313" key="9">
    <source>
        <dbReference type="Proteomes" id="UP000678276"/>
    </source>
</evidence>
<evidence type="ECO:0000313" key="8">
    <source>
        <dbReference type="EMBL" id="MBP0614755.1"/>
    </source>
</evidence>
<dbReference type="InterPro" id="IPR051263">
    <property type="entry name" value="C-type_cytochrome_biogenesis"/>
</dbReference>
<evidence type="ECO:0000259" key="7">
    <source>
        <dbReference type="Pfam" id="PF23914"/>
    </source>
</evidence>
<feature type="domain" description="Cytochrome c-type biogenesis protein H TPR" evidence="7">
    <location>
        <begin position="145"/>
        <end position="269"/>
    </location>
</feature>
<feature type="transmembrane region" description="Helical" evidence="6">
    <location>
        <begin position="6"/>
        <end position="23"/>
    </location>
</feature>
<evidence type="ECO:0000256" key="4">
    <source>
        <dbReference type="ARBA" id="ARBA00022803"/>
    </source>
</evidence>
<sequence length="420" mass="43913">MVFWIVAAAMTAVVTLAILWPLVRRRGSGAGSAAEHDVEVYAAQLRELDGDLERGTIAEAEAASARAEIGRRLLRASERAAAPGQAFAAVNTPRRPAVLAAIAVVVVAMPAAAFLFYGRIGDPKLPDQPLAFREQPQPQQENLDLANLVEKAEARLKQDPKDGNGWDVLAPIYLRMNRPADAVAAYRQSIALNGPSATRFGGLGEALTETAGGEVTDEAKAAFQRAVGINPAYLPAKFFLALDASQEERAADAETRWSDLISQSPKNAPWLKIARAGLADARQRLGKDAPTGADAPSGDVASNAGGPGAGQSANEGSGGAFKGPDAATVAAASQMSPADRQAMIEGMVSELAARLKQNPDDVEGWKRLIRSYTVLGKTEEAKTALSQARDALPANSAAAREIAAFAGEIGLSTGEEATTQ</sequence>
<dbReference type="InterPro" id="IPR056413">
    <property type="entry name" value="TPR_CcmH_CycH"/>
</dbReference>
<feature type="region of interest" description="Disordered" evidence="5">
    <location>
        <begin position="286"/>
        <end position="325"/>
    </location>
</feature>
<dbReference type="PANTHER" id="PTHR47870:SF1">
    <property type="entry name" value="CYTOCHROME C-TYPE BIOGENESIS PROTEIN CCMH"/>
    <property type="match status" value="1"/>
</dbReference>
<organism evidence="8 9">
    <name type="scientific">Jiella mangrovi</name>
    <dbReference type="NCBI Taxonomy" id="2821407"/>
    <lineage>
        <taxon>Bacteria</taxon>
        <taxon>Pseudomonadati</taxon>
        <taxon>Pseudomonadota</taxon>
        <taxon>Alphaproteobacteria</taxon>
        <taxon>Hyphomicrobiales</taxon>
        <taxon>Aurantimonadaceae</taxon>
        <taxon>Jiella</taxon>
    </lineage>
</organism>
<dbReference type="InterPro" id="IPR017560">
    <property type="entry name" value="Cyt_c_biogenesis_CcmI"/>
</dbReference>
<feature type="transmembrane region" description="Helical" evidence="6">
    <location>
        <begin position="97"/>
        <end position="117"/>
    </location>
</feature>
<dbReference type="Proteomes" id="UP000678276">
    <property type="component" value="Unassembled WGS sequence"/>
</dbReference>
<evidence type="ECO:0000256" key="2">
    <source>
        <dbReference type="ARBA" id="ARBA00022737"/>
    </source>
</evidence>
<protein>
    <submittedName>
        <fullName evidence="8">C-type cytochrome biogenesis protein CcmI</fullName>
    </submittedName>
</protein>
<reference evidence="8 9" key="1">
    <citation type="submission" date="2021-04" db="EMBL/GenBank/DDBJ databases">
        <title>Whole genome sequence of Jiella sp. KSK16Y-1.</title>
        <authorList>
            <person name="Tuo L."/>
        </authorList>
    </citation>
    <scope>NUCLEOTIDE SEQUENCE [LARGE SCALE GENOMIC DNA]</scope>
    <source>
        <strain evidence="8 9">KSK16Y-1</strain>
    </source>
</reference>
<evidence type="ECO:0000256" key="3">
    <source>
        <dbReference type="ARBA" id="ARBA00022748"/>
    </source>
</evidence>
<comment type="caution">
    <text evidence="8">The sequence shown here is derived from an EMBL/GenBank/DDBJ whole genome shotgun (WGS) entry which is preliminary data.</text>
</comment>
<keyword evidence="6" id="KW-0472">Membrane</keyword>
<keyword evidence="3" id="KW-0201">Cytochrome c-type biogenesis</keyword>
<name>A0ABS4BDB7_9HYPH</name>
<keyword evidence="4" id="KW-0802">TPR repeat</keyword>
<dbReference type="InterPro" id="IPR011990">
    <property type="entry name" value="TPR-like_helical_dom_sf"/>
</dbReference>
<comment type="subcellular location">
    <subcellularLocation>
        <location evidence="1">Cell envelope</location>
    </subcellularLocation>
</comment>
<accession>A0ABS4BDB7</accession>
<evidence type="ECO:0000256" key="5">
    <source>
        <dbReference type="SAM" id="MobiDB-lite"/>
    </source>
</evidence>
<keyword evidence="9" id="KW-1185">Reference proteome</keyword>
<dbReference type="Pfam" id="PF23914">
    <property type="entry name" value="TPR_CcmH_CycH"/>
    <property type="match status" value="1"/>
</dbReference>